<protein>
    <recommendedName>
        <fullName evidence="2">HTH marR-type domain-containing protein</fullName>
    </recommendedName>
</protein>
<dbReference type="Gene3D" id="1.10.10.10">
    <property type="entry name" value="Winged helix-like DNA-binding domain superfamily/Winged helix DNA-binding domain"/>
    <property type="match status" value="1"/>
</dbReference>
<evidence type="ECO:0000313" key="1">
    <source>
        <dbReference type="EMBL" id="SVA37677.1"/>
    </source>
</evidence>
<gene>
    <name evidence="1" type="ORF">METZ01_LOCUS90531</name>
</gene>
<dbReference type="AlphaFoldDB" id="A0A381VDF7"/>
<dbReference type="InterPro" id="IPR036390">
    <property type="entry name" value="WH_DNA-bd_sf"/>
</dbReference>
<dbReference type="SUPFAM" id="SSF46785">
    <property type="entry name" value="Winged helix' DNA-binding domain"/>
    <property type="match status" value="1"/>
</dbReference>
<proteinExistence type="predicted"/>
<organism evidence="1">
    <name type="scientific">marine metagenome</name>
    <dbReference type="NCBI Taxonomy" id="408172"/>
    <lineage>
        <taxon>unclassified sequences</taxon>
        <taxon>metagenomes</taxon>
        <taxon>ecological metagenomes</taxon>
    </lineage>
</organism>
<sequence length="82" mass="9620">MDKNRMAIIDTMIPVITPNDGITRTELSKLLKVTYAQATQVLERMREKRLVRRHIRRSQYIYRLSASRQCLTISPSRSICLN</sequence>
<evidence type="ECO:0008006" key="2">
    <source>
        <dbReference type="Google" id="ProtNLM"/>
    </source>
</evidence>
<dbReference type="InterPro" id="IPR036388">
    <property type="entry name" value="WH-like_DNA-bd_sf"/>
</dbReference>
<reference evidence="1" key="1">
    <citation type="submission" date="2018-05" db="EMBL/GenBank/DDBJ databases">
        <authorList>
            <person name="Lanie J.A."/>
            <person name="Ng W.-L."/>
            <person name="Kazmierczak K.M."/>
            <person name="Andrzejewski T.M."/>
            <person name="Davidsen T.M."/>
            <person name="Wayne K.J."/>
            <person name="Tettelin H."/>
            <person name="Glass J.I."/>
            <person name="Rusch D."/>
            <person name="Podicherti R."/>
            <person name="Tsui H.-C.T."/>
            <person name="Winkler M.E."/>
        </authorList>
    </citation>
    <scope>NUCLEOTIDE SEQUENCE</scope>
</reference>
<name>A0A381VDF7_9ZZZZ</name>
<dbReference type="EMBL" id="UINC01008369">
    <property type="protein sequence ID" value="SVA37677.1"/>
    <property type="molecule type" value="Genomic_DNA"/>
</dbReference>
<accession>A0A381VDF7</accession>